<dbReference type="Proteomes" id="UP001642464">
    <property type="component" value="Unassembled WGS sequence"/>
</dbReference>
<organism evidence="1 2">
    <name type="scientific">Durusdinium trenchii</name>
    <dbReference type="NCBI Taxonomy" id="1381693"/>
    <lineage>
        <taxon>Eukaryota</taxon>
        <taxon>Sar</taxon>
        <taxon>Alveolata</taxon>
        <taxon>Dinophyceae</taxon>
        <taxon>Suessiales</taxon>
        <taxon>Symbiodiniaceae</taxon>
        <taxon>Durusdinium</taxon>
    </lineage>
</organism>
<dbReference type="EMBL" id="CAXAMM010020779">
    <property type="protein sequence ID" value="CAK9048604.1"/>
    <property type="molecule type" value="Genomic_DNA"/>
</dbReference>
<gene>
    <name evidence="1" type="ORF">SCF082_LOCUS27061</name>
</gene>
<reference evidence="1 2" key="1">
    <citation type="submission" date="2024-02" db="EMBL/GenBank/DDBJ databases">
        <authorList>
            <person name="Chen Y."/>
            <person name="Shah S."/>
            <person name="Dougan E. K."/>
            <person name="Thang M."/>
            <person name="Chan C."/>
        </authorList>
    </citation>
    <scope>NUCLEOTIDE SEQUENCE [LARGE SCALE GENOMIC DNA]</scope>
</reference>
<evidence type="ECO:0000313" key="2">
    <source>
        <dbReference type="Proteomes" id="UP001642464"/>
    </source>
</evidence>
<name>A0ABP0MCY5_9DINO</name>
<protein>
    <submittedName>
        <fullName evidence="1">Protein TBRG4</fullName>
    </submittedName>
</protein>
<evidence type="ECO:0000313" key="1">
    <source>
        <dbReference type="EMBL" id="CAK9048604.1"/>
    </source>
</evidence>
<proteinExistence type="predicted"/>
<keyword evidence="2" id="KW-1185">Reference proteome</keyword>
<accession>A0ABP0MCY5</accession>
<comment type="caution">
    <text evidence="1">The sequence shown here is derived from an EMBL/GenBank/DDBJ whole genome shotgun (WGS) entry which is preliminary data.</text>
</comment>
<sequence length="340" mass="37862">MRWSRHQAAPTVVGVRLSHPRTPPRSAALHRIAKAADHYQARFSEVGETLRPDPGLQGRHREVKGDDRLRSLASKATRELVKWDKLKKPQTMSKIVWAMAKLNLKLHKLVAQAYGVSEEALQKLPEFEPQQLLGLNRVEVVSTERLPLRQLAALDGRIAELAPLGRTNLAWAVAKLQVQSWSIQELGCLETRAGPGEVKDLTVMTKASERNATAPCNDPEAGVRVPQQWQNLANTSWAFATLREADEDFFNAVAKARPMNDTTWSELNARSLLSRSLAVPLIGLRCLQLRAKLNLSNMAWAYAKVQIKRPEMMEAISESVQRVVNDMPAQGVANTVGMPI</sequence>